<dbReference type="Proteomes" id="UP000198379">
    <property type="component" value="Unassembled WGS sequence"/>
</dbReference>
<dbReference type="RefSeq" id="WP_089371666.1">
    <property type="nucleotide sequence ID" value="NZ_BMEP01000001.1"/>
</dbReference>
<evidence type="ECO:0000313" key="12">
    <source>
        <dbReference type="Proteomes" id="UP000198379"/>
    </source>
</evidence>
<reference evidence="11 12" key="1">
    <citation type="submission" date="2017-06" db="EMBL/GenBank/DDBJ databases">
        <authorList>
            <person name="Kim H.J."/>
            <person name="Triplett B.A."/>
        </authorList>
    </citation>
    <scope>NUCLEOTIDE SEQUENCE [LARGE SCALE GENOMIC DNA]</scope>
    <source>
        <strain evidence="11 12">DSM 25597</strain>
    </source>
</reference>
<keyword evidence="7 8" id="KW-0998">Cell outer membrane</keyword>
<dbReference type="InterPro" id="IPR037066">
    <property type="entry name" value="Plug_dom_sf"/>
</dbReference>
<gene>
    <name evidence="11" type="ORF">SAMN06265376_103347</name>
</gene>
<protein>
    <submittedName>
        <fullName evidence="11">Vitamin B12 transporter</fullName>
    </submittedName>
</protein>
<dbReference type="GO" id="GO:0015344">
    <property type="term" value="F:siderophore uptake transmembrane transporter activity"/>
    <property type="evidence" value="ECO:0007669"/>
    <property type="project" value="TreeGrafter"/>
</dbReference>
<dbReference type="Gene3D" id="2.40.170.20">
    <property type="entry name" value="TonB-dependent receptor, beta-barrel domain"/>
    <property type="match status" value="1"/>
</dbReference>
<dbReference type="PANTHER" id="PTHR30069:SF29">
    <property type="entry name" value="HEMOGLOBIN AND HEMOGLOBIN-HAPTOGLOBIN-BINDING PROTEIN 1-RELATED"/>
    <property type="match status" value="1"/>
</dbReference>
<dbReference type="InterPro" id="IPR036942">
    <property type="entry name" value="Beta-barrel_TonB_sf"/>
</dbReference>
<dbReference type="GO" id="GO:0044718">
    <property type="term" value="P:siderophore transmembrane transport"/>
    <property type="evidence" value="ECO:0007669"/>
    <property type="project" value="TreeGrafter"/>
</dbReference>
<dbReference type="SUPFAM" id="SSF56935">
    <property type="entry name" value="Porins"/>
    <property type="match status" value="1"/>
</dbReference>
<dbReference type="Pfam" id="PF07715">
    <property type="entry name" value="Plug"/>
    <property type="match status" value="1"/>
</dbReference>
<proteinExistence type="inferred from homology"/>
<keyword evidence="4 8" id="KW-0812">Transmembrane</keyword>
<name>A0A238ZM04_9FLAO</name>
<dbReference type="PROSITE" id="PS52016">
    <property type="entry name" value="TONB_DEPENDENT_REC_3"/>
    <property type="match status" value="1"/>
</dbReference>
<dbReference type="InterPro" id="IPR039426">
    <property type="entry name" value="TonB-dep_rcpt-like"/>
</dbReference>
<keyword evidence="2 8" id="KW-0813">Transport</keyword>
<keyword evidence="5 9" id="KW-0732">Signal</keyword>
<accession>A0A238ZM04</accession>
<evidence type="ECO:0000256" key="1">
    <source>
        <dbReference type="ARBA" id="ARBA00004571"/>
    </source>
</evidence>
<dbReference type="GO" id="GO:0009279">
    <property type="term" value="C:cell outer membrane"/>
    <property type="evidence" value="ECO:0007669"/>
    <property type="project" value="UniProtKB-SubCell"/>
</dbReference>
<comment type="subcellular location">
    <subcellularLocation>
        <location evidence="1 8">Cell outer membrane</location>
        <topology evidence="1 8">Multi-pass membrane protein</topology>
    </subcellularLocation>
</comment>
<feature type="domain" description="TonB-dependent receptor plug" evidence="10">
    <location>
        <begin position="48"/>
        <end position="155"/>
    </location>
</feature>
<evidence type="ECO:0000313" key="11">
    <source>
        <dbReference type="EMBL" id="SNR84397.1"/>
    </source>
</evidence>
<evidence type="ECO:0000256" key="9">
    <source>
        <dbReference type="SAM" id="SignalP"/>
    </source>
</evidence>
<dbReference type="OrthoDB" id="9758472at2"/>
<dbReference type="PANTHER" id="PTHR30069">
    <property type="entry name" value="TONB-DEPENDENT OUTER MEMBRANE RECEPTOR"/>
    <property type="match status" value="1"/>
</dbReference>
<evidence type="ECO:0000256" key="6">
    <source>
        <dbReference type="ARBA" id="ARBA00023136"/>
    </source>
</evidence>
<evidence type="ECO:0000259" key="10">
    <source>
        <dbReference type="Pfam" id="PF07715"/>
    </source>
</evidence>
<keyword evidence="3 8" id="KW-1134">Transmembrane beta strand</keyword>
<dbReference type="EMBL" id="FZNY01000003">
    <property type="protein sequence ID" value="SNR84397.1"/>
    <property type="molecule type" value="Genomic_DNA"/>
</dbReference>
<evidence type="ECO:0000256" key="2">
    <source>
        <dbReference type="ARBA" id="ARBA00022448"/>
    </source>
</evidence>
<comment type="similarity">
    <text evidence="8">Belongs to the TonB-dependent receptor family.</text>
</comment>
<evidence type="ECO:0000256" key="3">
    <source>
        <dbReference type="ARBA" id="ARBA00022452"/>
    </source>
</evidence>
<dbReference type="CDD" id="cd01347">
    <property type="entry name" value="ligand_gated_channel"/>
    <property type="match status" value="1"/>
</dbReference>
<evidence type="ECO:0000256" key="7">
    <source>
        <dbReference type="ARBA" id="ARBA00023237"/>
    </source>
</evidence>
<evidence type="ECO:0000256" key="5">
    <source>
        <dbReference type="ARBA" id="ARBA00022729"/>
    </source>
</evidence>
<keyword evidence="12" id="KW-1185">Reference proteome</keyword>
<dbReference type="Gene3D" id="2.170.130.10">
    <property type="entry name" value="TonB-dependent receptor, plug domain"/>
    <property type="match status" value="1"/>
</dbReference>
<sequence length="630" mass="69634">MNKKTNAFVALGMFFSVCTMAQETQQPTVETLDEVVLTDSRFALKRENSGKTVITISKEEIEKNQGRSVAELINTKSGIEVNGSRSNAGQNLGVFVRGGRNRQVLVIIDGVQVSDPSQINGEYDLRLLSLGNIEKIEVIKGAASTLYGSGAAAAVINITTKDASDKAVHVVINSSVGTNQSQDDQDYRLSDFNNSVNVNGTLDKFTYKAGFNQQFTDGLSAALVEEGEAERDAFSKKSFDLNLGYQFTDAFSINIFGNVTDINSDFDGGAFFDSPGNEFNSDQYRVGVSSTYKYNKGSVHLNASYSTFDRAFISDFPFFAEGENLILDVYNKYKINNSFYTIVGLNVIDNQATFEGNAQDENPDFNIIDPYANVVYVSDFGLNINAGARLNNHSEYGSNFTYNINPSYTYKFGEGSYVKPFGSYSTSFIAPSLNQLFGNFGPNPELDPEENLTIEGGVEVKLGKNFRASALYFDREETDVIQFDFEAGYFNSEEVVNTSGIEVEVNATPVKNLSLTANYTYIDNENNAVLIPESKANFTVGYDFSPRTFASVAYQYTDDRLANDFREFPATEVTLESFSLVNLAFGHTLKNEKWRFLLSVDNLLNEDYQDVFGFTSRGANVKLGVTLNLL</sequence>
<organism evidence="11 12">
    <name type="scientific">Dokdonia pacifica</name>
    <dbReference type="NCBI Taxonomy" id="1627892"/>
    <lineage>
        <taxon>Bacteria</taxon>
        <taxon>Pseudomonadati</taxon>
        <taxon>Bacteroidota</taxon>
        <taxon>Flavobacteriia</taxon>
        <taxon>Flavobacteriales</taxon>
        <taxon>Flavobacteriaceae</taxon>
        <taxon>Dokdonia</taxon>
    </lineage>
</organism>
<dbReference type="InterPro" id="IPR012910">
    <property type="entry name" value="Plug_dom"/>
</dbReference>
<feature type="chain" id="PRO_5012692351" evidence="9">
    <location>
        <begin position="22"/>
        <end position="630"/>
    </location>
</feature>
<feature type="signal peptide" evidence="9">
    <location>
        <begin position="1"/>
        <end position="21"/>
    </location>
</feature>
<dbReference type="AlphaFoldDB" id="A0A238ZM04"/>
<evidence type="ECO:0000256" key="4">
    <source>
        <dbReference type="ARBA" id="ARBA00022692"/>
    </source>
</evidence>
<keyword evidence="6 8" id="KW-0472">Membrane</keyword>
<evidence type="ECO:0000256" key="8">
    <source>
        <dbReference type="PROSITE-ProRule" id="PRU01360"/>
    </source>
</evidence>